<reference evidence="3" key="1">
    <citation type="journal article" date="2013" name="Nat. Genet.">
        <title>The Capsella rubella genome and the genomic consequences of rapid mating system evolution.</title>
        <authorList>
            <person name="Slotte T."/>
            <person name="Hazzouri K.M."/>
            <person name="Agren J.A."/>
            <person name="Koenig D."/>
            <person name="Maumus F."/>
            <person name="Guo Y.L."/>
            <person name="Steige K."/>
            <person name="Platts A.E."/>
            <person name="Escobar J.S."/>
            <person name="Newman L.K."/>
            <person name="Wang W."/>
            <person name="Mandakova T."/>
            <person name="Vello E."/>
            <person name="Smith L.M."/>
            <person name="Henz S.R."/>
            <person name="Steffen J."/>
            <person name="Takuno S."/>
            <person name="Brandvain Y."/>
            <person name="Coop G."/>
            <person name="Andolfatto P."/>
            <person name="Hu T.T."/>
            <person name="Blanchette M."/>
            <person name="Clark R.M."/>
            <person name="Quesneville H."/>
            <person name="Nordborg M."/>
            <person name="Gaut B.S."/>
            <person name="Lysak M.A."/>
            <person name="Jenkins J."/>
            <person name="Grimwood J."/>
            <person name="Chapman J."/>
            <person name="Prochnik S."/>
            <person name="Shu S."/>
            <person name="Rokhsar D."/>
            <person name="Schmutz J."/>
            <person name="Weigel D."/>
            <person name="Wright S.I."/>
        </authorList>
    </citation>
    <scope>NUCLEOTIDE SEQUENCE [LARGE SCALE GENOMIC DNA]</scope>
    <source>
        <strain evidence="3">cv. Monte Gargano</strain>
    </source>
</reference>
<dbReference type="InterPro" id="IPR006566">
    <property type="entry name" value="FBD"/>
</dbReference>
<protein>
    <recommendedName>
        <fullName evidence="1">F-box domain-containing protein</fullName>
    </recommendedName>
</protein>
<dbReference type="Gene3D" id="3.80.10.10">
    <property type="entry name" value="Ribonuclease Inhibitor"/>
    <property type="match status" value="1"/>
</dbReference>
<dbReference type="InterPro" id="IPR032675">
    <property type="entry name" value="LRR_dom_sf"/>
</dbReference>
<dbReference type="InterPro" id="IPR055294">
    <property type="entry name" value="FBL60-like"/>
</dbReference>
<dbReference type="KEGG" id="crb:17885295"/>
<evidence type="ECO:0000313" key="2">
    <source>
        <dbReference type="EMBL" id="EOA23244.1"/>
    </source>
</evidence>
<dbReference type="Proteomes" id="UP000029121">
    <property type="component" value="Unassembled WGS sequence"/>
</dbReference>
<dbReference type="OrthoDB" id="612216at2759"/>
<proteinExistence type="predicted"/>
<evidence type="ECO:0000259" key="1">
    <source>
        <dbReference type="PROSITE" id="PS50181"/>
    </source>
</evidence>
<dbReference type="SUPFAM" id="SSF52047">
    <property type="entry name" value="RNI-like"/>
    <property type="match status" value="1"/>
</dbReference>
<accession>R0H1V5</accession>
<feature type="domain" description="F-box" evidence="1">
    <location>
        <begin position="1"/>
        <end position="38"/>
    </location>
</feature>
<dbReference type="Pfam" id="PF00646">
    <property type="entry name" value="F-box"/>
    <property type="match status" value="1"/>
</dbReference>
<dbReference type="SUPFAM" id="SSF81383">
    <property type="entry name" value="F-box domain"/>
    <property type="match status" value="1"/>
</dbReference>
<dbReference type="PROSITE" id="PS50181">
    <property type="entry name" value="FBOX"/>
    <property type="match status" value="1"/>
</dbReference>
<dbReference type="CDD" id="cd22160">
    <property type="entry name" value="F-box_AtFBL13-like"/>
    <property type="match status" value="1"/>
</dbReference>
<evidence type="ECO:0000313" key="3">
    <source>
        <dbReference type="Proteomes" id="UP000029121"/>
    </source>
</evidence>
<keyword evidence="3" id="KW-1185">Reference proteome</keyword>
<dbReference type="AlphaFoldDB" id="R0H1V5"/>
<gene>
    <name evidence="2" type="ORF">CARUB_v10017153mg</name>
</gene>
<dbReference type="InterPro" id="IPR001810">
    <property type="entry name" value="F-box_dom"/>
</dbReference>
<dbReference type="SMART" id="SM00579">
    <property type="entry name" value="FBD"/>
    <property type="match status" value="1"/>
</dbReference>
<dbReference type="eggNOG" id="ENOG502RYTW">
    <property type="taxonomic scope" value="Eukaryota"/>
</dbReference>
<dbReference type="Pfam" id="PF24758">
    <property type="entry name" value="LRR_At5g56370"/>
    <property type="match status" value="1"/>
</dbReference>
<dbReference type="Gene3D" id="1.20.1280.50">
    <property type="match status" value="1"/>
</dbReference>
<dbReference type="STRING" id="81985.R0H1V5"/>
<dbReference type="PANTHER" id="PTHR31293:SF16">
    <property type="entry name" value="RNI-LIKE SUPERFAMILY PROTEIN"/>
    <property type="match status" value="1"/>
</dbReference>
<sequence>MDRISTLPDELLCLILSFLTTKEAALTSILSVRWRNLLAFVPNLDIDDYAFLHPEMGKREREGVLQSFMAFVDRVLALQGNSPINKFSLKCRTGVDPARVDGWMSNVLSRGVSELDLLIILGMDMEDSYRLSPKGFESRTLVKLRIDCGIDISWLAGSIFLPVLKTLILDSVAFYVDKFEILLHALPALEELDLVDVNWRDRDVTVSNATLKTLTIDSDGHLGTFSFDTPSLVYFFYSDYVAEDYPLVKMENLREARIFLLVTDDEIERLRAPNNDWLEDDMDDVVPRFQHVGKLMNGIRNVEYLDLSSDTLEALSLCCESMPVFKNLRSLAIKSNQDRGWQAMPALLRKCPHLEFLVIEGLLHYVTDKCGDACDCISREEKGRSLTSCPVKRLEIHGFQGTSKEMQMIKHFLDHIPSLKEMEIYADENGPTNLEAPGMLERNAHLFTLYNHLYTCDVQFMVRVSFYKNLTAQ</sequence>
<name>R0H1V5_9BRAS</name>
<dbReference type="EMBL" id="KB870809">
    <property type="protein sequence ID" value="EOA23244.1"/>
    <property type="molecule type" value="Genomic_DNA"/>
</dbReference>
<dbReference type="InterPro" id="IPR036047">
    <property type="entry name" value="F-box-like_dom_sf"/>
</dbReference>
<dbReference type="InterPro" id="IPR055411">
    <property type="entry name" value="LRR_FXL15/At3g58940/PEG3-like"/>
</dbReference>
<dbReference type="InterPro" id="IPR053781">
    <property type="entry name" value="F-box_AtFBL13-like"/>
</dbReference>
<organism evidence="2 3">
    <name type="scientific">Capsella rubella</name>
    <dbReference type="NCBI Taxonomy" id="81985"/>
    <lineage>
        <taxon>Eukaryota</taxon>
        <taxon>Viridiplantae</taxon>
        <taxon>Streptophyta</taxon>
        <taxon>Embryophyta</taxon>
        <taxon>Tracheophyta</taxon>
        <taxon>Spermatophyta</taxon>
        <taxon>Magnoliopsida</taxon>
        <taxon>eudicotyledons</taxon>
        <taxon>Gunneridae</taxon>
        <taxon>Pentapetalae</taxon>
        <taxon>rosids</taxon>
        <taxon>malvids</taxon>
        <taxon>Brassicales</taxon>
        <taxon>Brassicaceae</taxon>
        <taxon>Camelineae</taxon>
        <taxon>Capsella</taxon>
    </lineage>
</organism>
<dbReference type="PANTHER" id="PTHR31293">
    <property type="entry name" value="RNI-LIKE SUPERFAMILY PROTEIN"/>
    <property type="match status" value="1"/>
</dbReference>